<dbReference type="EMBL" id="JBHSAS010000034">
    <property type="protein sequence ID" value="MFC4029643.1"/>
    <property type="molecule type" value="Genomic_DNA"/>
</dbReference>
<feature type="domain" description="CN hydrolase" evidence="1">
    <location>
        <begin position="1"/>
        <end position="232"/>
    </location>
</feature>
<dbReference type="Pfam" id="PF00795">
    <property type="entry name" value="CN_hydrolase"/>
    <property type="match status" value="1"/>
</dbReference>
<name>A0ABV8HC53_9FLAO</name>
<dbReference type="PROSITE" id="PS50263">
    <property type="entry name" value="CN_HYDROLASE"/>
    <property type="match status" value="1"/>
</dbReference>
<keyword evidence="2" id="KW-0378">Hydrolase</keyword>
<dbReference type="CDD" id="cd07197">
    <property type="entry name" value="nitrilase"/>
    <property type="match status" value="1"/>
</dbReference>
<sequence>MKIALAQIRSRIGNIDDNIKKHLDFAKKASKQKVDLIVFPELSLTNYEPSMAKSLAFHRDDKRLNIFKEFSTKNDISIALGLPIKLDTKLHIAMAIFEPNMENRFYYKQFLHSDEIHFFQPKSNSSVIELQQKRIKLAICYEFFVQEQREDIASENIDFFLASVAKPQIGMKKAKNELKMISEKNKIPTLLVNAIGKADGMICCGKSFAFNENAEKIEFLNEEEYLLIINLE</sequence>
<dbReference type="Gene3D" id="3.60.110.10">
    <property type="entry name" value="Carbon-nitrogen hydrolase"/>
    <property type="match status" value="1"/>
</dbReference>
<keyword evidence="3" id="KW-1185">Reference proteome</keyword>
<organism evidence="2 3">
    <name type="scientific">Zunongwangia endophytica</name>
    <dbReference type="NCBI Taxonomy" id="1808945"/>
    <lineage>
        <taxon>Bacteria</taxon>
        <taxon>Pseudomonadati</taxon>
        <taxon>Bacteroidota</taxon>
        <taxon>Flavobacteriia</taxon>
        <taxon>Flavobacteriales</taxon>
        <taxon>Flavobacteriaceae</taxon>
        <taxon>Zunongwangia</taxon>
    </lineage>
</organism>
<reference evidence="3" key="1">
    <citation type="journal article" date="2019" name="Int. J. Syst. Evol. Microbiol.">
        <title>The Global Catalogue of Microorganisms (GCM) 10K type strain sequencing project: providing services to taxonomists for standard genome sequencing and annotation.</title>
        <authorList>
            <consortium name="The Broad Institute Genomics Platform"/>
            <consortium name="The Broad Institute Genome Sequencing Center for Infectious Disease"/>
            <person name="Wu L."/>
            <person name="Ma J."/>
        </authorList>
    </citation>
    <scope>NUCLEOTIDE SEQUENCE [LARGE SCALE GENOMIC DNA]</scope>
    <source>
        <strain evidence="3">CECT 9128</strain>
    </source>
</reference>
<dbReference type="RefSeq" id="WP_290232139.1">
    <property type="nucleotide sequence ID" value="NZ_JAUFPZ010000002.1"/>
</dbReference>
<evidence type="ECO:0000259" key="1">
    <source>
        <dbReference type="PROSITE" id="PS50263"/>
    </source>
</evidence>
<gene>
    <name evidence="2" type="ORF">ACFOS1_19660</name>
</gene>
<dbReference type="InterPro" id="IPR003010">
    <property type="entry name" value="C-N_Hydrolase"/>
</dbReference>
<protein>
    <submittedName>
        <fullName evidence="2">Carbon-nitrogen hydrolase family protein</fullName>
    </submittedName>
</protein>
<dbReference type="Proteomes" id="UP001595793">
    <property type="component" value="Unassembled WGS sequence"/>
</dbReference>
<dbReference type="InterPro" id="IPR036526">
    <property type="entry name" value="C-N_Hydrolase_sf"/>
</dbReference>
<dbReference type="SUPFAM" id="SSF56317">
    <property type="entry name" value="Carbon-nitrogen hydrolase"/>
    <property type="match status" value="1"/>
</dbReference>
<dbReference type="GO" id="GO:0016787">
    <property type="term" value="F:hydrolase activity"/>
    <property type="evidence" value="ECO:0007669"/>
    <property type="project" value="UniProtKB-KW"/>
</dbReference>
<comment type="caution">
    <text evidence="2">The sequence shown here is derived from an EMBL/GenBank/DDBJ whole genome shotgun (WGS) entry which is preliminary data.</text>
</comment>
<evidence type="ECO:0000313" key="2">
    <source>
        <dbReference type="EMBL" id="MFC4029643.1"/>
    </source>
</evidence>
<accession>A0ABV8HC53</accession>
<evidence type="ECO:0000313" key="3">
    <source>
        <dbReference type="Proteomes" id="UP001595793"/>
    </source>
</evidence>
<proteinExistence type="predicted"/>